<reference evidence="1 2" key="1">
    <citation type="submission" date="2021-03" db="EMBL/GenBank/DDBJ databases">
        <title>Five novel Rahnella species.</title>
        <authorList>
            <person name="Brady C."/>
            <person name="Asselin J."/>
            <person name="Beer S."/>
            <person name="Bruberg M.B."/>
            <person name="Crampton B."/>
            <person name="Venter S."/>
            <person name="Arnold D."/>
            <person name="Denman S."/>
        </authorList>
    </citation>
    <scope>NUCLEOTIDE SEQUENCE [LARGE SCALE GENOMIC DNA]</scope>
    <source>
        <strain evidence="1 2">H11b</strain>
    </source>
</reference>
<name>A0ABS6LT03_9GAMM</name>
<dbReference type="RefSeq" id="WP_217172358.1">
    <property type="nucleotide sequence ID" value="NZ_JAFMOW010000055.1"/>
</dbReference>
<dbReference type="Proteomes" id="UP000734343">
    <property type="component" value="Unassembled WGS sequence"/>
</dbReference>
<accession>A0ABS6LT03</accession>
<proteinExistence type="predicted"/>
<organism evidence="1 2">
    <name type="scientific">Rahnella bonaserana</name>
    <dbReference type="NCBI Taxonomy" id="2816248"/>
    <lineage>
        <taxon>Bacteria</taxon>
        <taxon>Pseudomonadati</taxon>
        <taxon>Pseudomonadota</taxon>
        <taxon>Gammaproteobacteria</taxon>
        <taxon>Enterobacterales</taxon>
        <taxon>Yersiniaceae</taxon>
        <taxon>Rahnella</taxon>
    </lineage>
</organism>
<evidence type="ECO:0000313" key="1">
    <source>
        <dbReference type="EMBL" id="MBU9854783.1"/>
    </source>
</evidence>
<keyword evidence="2" id="KW-1185">Reference proteome</keyword>
<gene>
    <name evidence="1" type="ORF">J1778_05750</name>
</gene>
<protein>
    <submittedName>
        <fullName evidence="1">Uncharacterized protein</fullName>
    </submittedName>
</protein>
<comment type="caution">
    <text evidence="1">The sequence shown here is derived from an EMBL/GenBank/DDBJ whole genome shotgun (WGS) entry which is preliminary data.</text>
</comment>
<evidence type="ECO:0000313" key="2">
    <source>
        <dbReference type="Proteomes" id="UP000734343"/>
    </source>
</evidence>
<dbReference type="EMBL" id="JAFMOW010000055">
    <property type="protein sequence ID" value="MBU9854783.1"/>
    <property type="molecule type" value="Genomic_DNA"/>
</dbReference>
<sequence length="92" mass="10194">MFVEKAPKGAFCVFTLFQKIDWDGLKRGGGALLEQDMLKIYCGAADESISDGDNTARCFKEASQTAGVSAAETLLQQFRAMKFPFPTYNRSR</sequence>